<reference evidence="1" key="2">
    <citation type="journal article" date="2023" name="BMC Genomics">
        <title>Pest status, molecular evolution, and epigenetic factors derived from the genome assembly of Frankliniella fusca, a thysanopteran phytovirus vector.</title>
        <authorList>
            <person name="Catto M.A."/>
            <person name="Labadie P.E."/>
            <person name="Jacobson A.L."/>
            <person name="Kennedy G.G."/>
            <person name="Srinivasan R."/>
            <person name="Hunt B.G."/>
        </authorList>
    </citation>
    <scope>NUCLEOTIDE SEQUENCE</scope>
    <source>
        <strain evidence="1">PL_HMW_Pooled</strain>
    </source>
</reference>
<organism evidence="1 2">
    <name type="scientific">Frankliniella fusca</name>
    <dbReference type="NCBI Taxonomy" id="407009"/>
    <lineage>
        <taxon>Eukaryota</taxon>
        <taxon>Metazoa</taxon>
        <taxon>Ecdysozoa</taxon>
        <taxon>Arthropoda</taxon>
        <taxon>Hexapoda</taxon>
        <taxon>Insecta</taxon>
        <taxon>Pterygota</taxon>
        <taxon>Neoptera</taxon>
        <taxon>Paraneoptera</taxon>
        <taxon>Thysanoptera</taxon>
        <taxon>Terebrantia</taxon>
        <taxon>Thripoidea</taxon>
        <taxon>Thripidae</taxon>
        <taxon>Frankliniella</taxon>
    </lineage>
</organism>
<name>A0AAE1GZQ6_9NEOP</name>
<proteinExistence type="predicted"/>
<protein>
    <submittedName>
        <fullName evidence="1">Hydroxymethylglutaryl-CoA synthase, mitochondrial</fullName>
    </submittedName>
</protein>
<accession>A0AAE1GZQ6</accession>
<dbReference type="Proteomes" id="UP001219518">
    <property type="component" value="Unassembled WGS sequence"/>
</dbReference>
<dbReference type="AlphaFoldDB" id="A0AAE1GZQ6"/>
<reference evidence="1" key="1">
    <citation type="submission" date="2021-07" db="EMBL/GenBank/DDBJ databases">
        <authorList>
            <person name="Catto M.A."/>
            <person name="Jacobson A."/>
            <person name="Kennedy G."/>
            <person name="Labadie P."/>
            <person name="Hunt B.G."/>
            <person name="Srinivasan R."/>
        </authorList>
    </citation>
    <scope>NUCLEOTIDE SEQUENCE</scope>
    <source>
        <strain evidence="1">PL_HMW_Pooled</strain>
        <tissue evidence="1">Head</tissue>
    </source>
</reference>
<dbReference type="EMBL" id="JAHWGI010000284">
    <property type="protein sequence ID" value="KAK3911686.1"/>
    <property type="molecule type" value="Genomic_DNA"/>
</dbReference>
<comment type="caution">
    <text evidence="1">The sequence shown here is derived from an EMBL/GenBank/DDBJ whole genome shotgun (WGS) entry which is preliminary data.</text>
</comment>
<keyword evidence="2" id="KW-1185">Reference proteome</keyword>
<evidence type="ECO:0000313" key="1">
    <source>
        <dbReference type="EMBL" id="KAK3911686.1"/>
    </source>
</evidence>
<gene>
    <name evidence="1" type="ORF">KUF71_021347</name>
</gene>
<sequence length="67" mass="7641">MCNVYHVKMNVLICAEFRTPHETACLLSRGVVWKKFTGQTDFQLYHSISHFSPPGDNEPIFSGVQVK</sequence>
<evidence type="ECO:0000313" key="2">
    <source>
        <dbReference type="Proteomes" id="UP001219518"/>
    </source>
</evidence>